<keyword evidence="2" id="KW-1133">Transmembrane helix</keyword>
<dbReference type="InterPro" id="IPR000045">
    <property type="entry name" value="Prepilin_IV_endopep_pep"/>
</dbReference>
<organism evidence="4 5">
    <name type="scientific">Trinickia caryophylli</name>
    <name type="common">Paraburkholderia caryophylli</name>
    <dbReference type="NCBI Taxonomy" id="28094"/>
    <lineage>
        <taxon>Bacteria</taxon>
        <taxon>Pseudomonadati</taxon>
        <taxon>Pseudomonadota</taxon>
        <taxon>Betaproteobacteria</taxon>
        <taxon>Burkholderiales</taxon>
        <taxon>Burkholderiaceae</taxon>
        <taxon>Trinickia</taxon>
    </lineage>
</organism>
<evidence type="ECO:0000256" key="1">
    <source>
        <dbReference type="ARBA" id="ARBA00005801"/>
    </source>
</evidence>
<accession>A0A1X7GAZ1</accession>
<dbReference type="PANTHER" id="PTHR30487">
    <property type="entry name" value="TYPE 4 PREPILIN-LIKE PROTEINS LEADER PEPTIDE-PROCESSING ENZYME"/>
    <property type="match status" value="1"/>
</dbReference>
<dbReference type="GO" id="GO:0004190">
    <property type="term" value="F:aspartic-type endopeptidase activity"/>
    <property type="evidence" value="ECO:0007669"/>
    <property type="project" value="InterPro"/>
</dbReference>
<feature type="transmembrane region" description="Helical" evidence="2">
    <location>
        <begin position="139"/>
        <end position="160"/>
    </location>
</feature>
<feature type="domain" description="Prepilin type IV endopeptidase peptidase" evidence="3">
    <location>
        <begin position="7"/>
        <end position="110"/>
    </location>
</feature>
<dbReference type="InterPro" id="IPR050882">
    <property type="entry name" value="Prepilin_peptidase/N-MTase"/>
</dbReference>
<evidence type="ECO:0000313" key="4">
    <source>
        <dbReference type="EMBL" id="SMF66272.1"/>
    </source>
</evidence>
<keyword evidence="2" id="KW-0472">Membrane</keyword>
<reference evidence="5" key="1">
    <citation type="submission" date="2017-04" db="EMBL/GenBank/DDBJ databases">
        <authorList>
            <person name="Varghese N."/>
            <person name="Submissions S."/>
        </authorList>
    </citation>
    <scope>NUCLEOTIDE SEQUENCE [LARGE SCALE GENOMIC DNA]</scope>
    <source>
        <strain evidence="5">Ballard 720</strain>
    </source>
</reference>
<feature type="transmembrane region" description="Helical" evidence="2">
    <location>
        <begin position="96"/>
        <end position="118"/>
    </location>
</feature>
<dbReference type="EMBL" id="FXAH01000014">
    <property type="protein sequence ID" value="SMF66272.1"/>
    <property type="molecule type" value="Genomic_DNA"/>
</dbReference>
<dbReference type="Gene3D" id="1.20.120.1220">
    <property type="match status" value="1"/>
</dbReference>
<comment type="similarity">
    <text evidence="1">Belongs to the peptidase A24 family.</text>
</comment>
<dbReference type="Proteomes" id="UP000192911">
    <property type="component" value="Unassembled WGS sequence"/>
</dbReference>
<evidence type="ECO:0000256" key="2">
    <source>
        <dbReference type="SAM" id="Phobius"/>
    </source>
</evidence>
<dbReference type="GeneID" id="95551778"/>
<dbReference type="Pfam" id="PF01478">
    <property type="entry name" value="Peptidase_A24"/>
    <property type="match status" value="1"/>
</dbReference>
<proteinExistence type="inferred from homology"/>
<feature type="transmembrane region" description="Helical" evidence="2">
    <location>
        <begin position="57"/>
        <end position="76"/>
    </location>
</feature>
<keyword evidence="5" id="KW-1185">Reference proteome</keyword>
<dbReference type="GO" id="GO:0006465">
    <property type="term" value="P:signal peptide processing"/>
    <property type="evidence" value="ECO:0007669"/>
    <property type="project" value="TreeGrafter"/>
</dbReference>
<dbReference type="RefSeq" id="WP_085229534.1">
    <property type="nucleotide sequence ID" value="NZ_BSQD01000013.1"/>
</dbReference>
<evidence type="ECO:0000313" key="5">
    <source>
        <dbReference type="Proteomes" id="UP000192911"/>
    </source>
</evidence>
<dbReference type="PANTHER" id="PTHR30487:SF0">
    <property type="entry name" value="PREPILIN LEADER PEPTIDASE_N-METHYLTRANSFERASE-RELATED"/>
    <property type="match status" value="1"/>
</dbReference>
<dbReference type="STRING" id="28094.SAMN06295900_114100"/>
<keyword evidence="2" id="KW-0812">Transmembrane</keyword>
<feature type="transmembrane region" description="Helical" evidence="2">
    <location>
        <begin position="28"/>
        <end position="45"/>
    </location>
</feature>
<dbReference type="GO" id="GO:0005886">
    <property type="term" value="C:plasma membrane"/>
    <property type="evidence" value="ECO:0007669"/>
    <property type="project" value="TreeGrafter"/>
</dbReference>
<dbReference type="AlphaFoldDB" id="A0A1X7GAZ1"/>
<name>A0A1X7GAZ1_TRICW</name>
<evidence type="ECO:0000259" key="3">
    <source>
        <dbReference type="Pfam" id="PF01478"/>
    </source>
</evidence>
<sequence length="164" mass="16602">MSLGSVLFASWAVAVAVSDCRCRRVPNALVAAGFLAAMACALARAGPFGVAPLPAMFGAAAGLVALMPFFAIRVMGAGDVKVFAVLGGWCGASALVGLWLAASIAAAVHALVVLVIARRSGHVLRRAGEPTFALGRHRAAPYAALLVAAAMFSLLAQLFIGRAS</sequence>
<gene>
    <name evidence="4" type="ORF">SAMN06295900_114100</name>
</gene>
<protein>
    <submittedName>
        <fullName evidence="4">Prepilin peptidase CpaA</fullName>
    </submittedName>
</protein>
<dbReference type="OrthoDB" id="8942754at2"/>